<organism evidence="5 6">
    <name type="scientific">Hibiscus sabdariffa</name>
    <name type="common">roselle</name>
    <dbReference type="NCBI Taxonomy" id="183260"/>
    <lineage>
        <taxon>Eukaryota</taxon>
        <taxon>Viridiplantae</taxon>
        <taxon>Streptophyta</taxon>
        <taxon>Embryophyta</taxon>
        <taxon>Tracheophyta</taxon>
        <taxon>Spermatophyta</taxon>
        <taxon>Magnoliopsida</taxon>
        <taxon>eudicotyledons</taxon>
        <taxon>Gunneridae</taxon>
        <taxon>Pentapetalae</taxon>
        <taxon>rosids</taxon>
        <taxon>malvids</taxon>
        <taxon>Malvales</taxon>
        <taxon>Malvaceae</taxon>
        <taxon>Malvoideae</taxon>
        <taxon>Hibiscus</taxon>
    </lineage>
</organism>
<reference evidence="5 6" key="1">
    <citation type="journal article" date="2024" name="G3 (Bethesda)">
        <title>Genome assembly of Hibiscus sabdariffa L. provides insights into metabolisms of medicinal natural products.</title>
        <authorList>
            <person name="Kim T."/>
        </authorList>
    </citation>
    <scope>NUCLEOTIDE SEQUENCE [LARGE SCALE GENOMIC DNA]</scope>
    <source>
        <strain evidence="5">TK-2024</strain>
        <tissue evidence="5">Old leaves</tissue>
    </source>
</reference>
<comment type="caution">
    <text evidence="5">The sequence shown here is derived from an EMBL/GenBank/DDBJ whole genome shotgun (WGS) entry which is preliminary data.</text>
</comment>
<name>A0ABR2E737_9ROSI</name>
<dbReference type="PANTHER" id="PTHR24096">
    <property type="entry name" value="LONG-CHAIN-FATTY-ACID--COA LIGASE"/>
    <property type="match status" value="1"/>
</dbReference>
<evidence type="ECO:0000259" key="3">
    <source>
        <dbReference type="Pfam" id="PF00501"/>
    </source>
</evidence>
<evidence type="ECO:0000313" key="5">
    <source>
        <dbReference type="EMBL" id="KAK8553837.1"/>
    </source>
</evidence>
<accession>A0ABR2E737</accession>
<dbReference type="EMBL" id="JBBPBM010000019">
    <property type="protein sequence ID" value="KAK8553837.1"/>
    <property type="molecule type" value="Genomic_DNA"/>
</dbReference>
<evidence type="ECO:0000256" key="2">
    <source>
        <dbReference type="ARBA" id="ARBA00022598"/>
    </source>
</evidence>
<dbReference type="PROSITE" id="PS00455">
    <property type="entry name" value="AMP_BINDING"/>
    <property type="match status" value="1"/>
</dbReference>
<dbReference type="CDD" id="cd05904">
    <property type="entry name" value="4CL"/>
    <property type="match status" value="1"/>
</dbReference>
<evidence type="ECO:0000259" key="4">
    <source>
        <dbReference type="Pfam" id="PF13193"/>
    </source>
</evidence>
<keyword evidence="6" id="KW-1185">Reference proteome</keyword>
<evidence type="ECO:0008006" key="7">
    <source>
        <dbReference type="Google" id="ProtNLM"/>
    </source>
</evidence>
<dbReference type="InterPro" id="IPR020845">
    <property type="entry name" value="AMP-binding_CS"/>
</dbReference>
<feature type="domain" description="AMP-binding enzyme C-terminal" evidence="4">
    <location>
        <begin position="450"/>
        <end position="525"/>
    </location>
</feature>
<dbReference type="Pfam" id="PF00501">
    <property type="entry name" value="AMP-binding"/>
    <property type="match status" value="1"/>
</dbReference>
<feature type="domain" description="AMP-dependent synthetase/ligase" evidence="3">
    <location>
        <begin position="37"/>
        <end position="401"/>
    </location>
</feature>
<proteinExistence type="inferred from homology"/>
<evidence type="ECO:0000313" key="6">
    <source>
        <dbReference type="Proteomes" id="UP001472677"/>
    </source>
</evidence>
<dbReference type="SUPFAM" id="SSF56801">
    <property type="entry name" value="Acetyl-CoA synthetase-like"/>
    <property type="match status" value="1"/>
</dbReference>
<dbReference type="Gene3D" id="3.40.50.12780">
    <property type="entry name" value="N-terminal domain of ligase-like"/>
    <property type="match status" value="1"/>
</dbReference>
<dbReference type="InterPro" id="IPR042099">
    <property type="entry name" value="ANL_N_sf"/>
</dbReference>
<dbReference type="Gene3D" id="3.30.300.30">
    <property type="match status" value="1"/>
</dbReference>
<gene>
    <name evidence="5" type="ORF">V6N12_030819</name>
</gene>
<keyword evidence="2" id="KW-0436">Ligase</keyword>
<dbReference type="InterPro" id="IPR000873">
    <property type="entry name" value="AMP-dep_synth/lig_dom"/>
</dbReference>
<comment type="similarity">
    <text evidence="1">Belongs to the ATP-dependent AMP-binding enzyme family.</text>
</comment>
<dbReference type="Pfam" id="PF13193">
    <property type="entry name" value="AMP-binding_C"/>
    <property type="match status" value="1"/>
</dbReference>
<dbReference type="PANTHER" id="PTHR24096:SF415">
    <property type="entry name" value="4-COUMARATE--COA LIGASE"/>
    <property type="match status" value="1"/>
</dbReference>
<protein>
    <recommendedName>
        <fullName evidence="7">4-coumarate--CoA ligase</fullName>
    </recommendedName>
</protein>
<dbReference type="InterPro" id="IPR045851">
    <property type="entry name" value="AMP-bd_C_sf"/>
</dbReference>
<dbReference type="InterPro" id="IPR025110">
    <property type="entry name" value="AMP-bd_C"/>
</dbReference>
<sequence length="539" mass="59607">MAPSSFNPQTQTYNSPRPPILLPTSFHLSLTSFIFHSTSSFPHHTALIDAHSNETITFLQLKAHVSSLAYALRHRFHVAKHDVVLIVAPNSIRFPISFLAIVSIGAIATTANPTFTFNEISKQVQDCNPKLIITIPELYNKVNRFNVPLLFLSQSSSSPKFSHYSEIIESYAAQASNSSVFQPDNDVKQNDVAALMYSSGTTGTSKGVMLTHKNFIASTLNFTADQDRYMEGRNVCLCFLPMSHGFGTVLSLAQLRRGNVLVSMAKFELEKVLGTIEKYNVTHMFVVPPVMISLAKQWRMMRNKYDLSSLKQIISSAAPLSRDLIETCADILPHAEIFQGYGMTEACGKISLENPKEGRGLPGSTGTLMPLIESKIVSVNTKKALPPNQIGEIWIRGPTVTPEATKVGIDEEGWLHTGDLGYFDEQGQLFVVDRIKELIKCYGFQVAPAELEGLLLSHPDIADAVVIPFPDVKAGEVPIAYVVRASNSSLTEEDVKQFVANKVAHFKRVRTVTFVESVPRSVSGKILRRELIQKVRSKI</sequence>
<dbReference type="Proteomes" id="UP001472677">
    <property type="component" value="Unassembled WGS sequence"/>
</dbReference>
<evidence type="ECO:0000256" key="1">
    <source>
        <dbReference type="ARBA" id="ARBA00006432"/>
    </source>
</evidence>